<dbReference type="Proteomes" id="UP000032180">
    <property type="component" value="Chromosome 4"/>
</dbReference>
<accession>A0A0D9W5L7</accession>
<dbReference type="AlphaFoldDB" id="A0A0D9W5L7"/>
<name>A0A0D9W5L7_9ORYZ</name>
<organism evidence="1 2">
    <name type="scientific">Leersia perrieri</name>
    <dbReference type="NCBI Taxonomy" id="77586"/>
    <lineage>
        <taxon>Eukaryota</taxon>
        <taxon>Viridiplantae</taxon>
        <taxon>Streptophyta</taxon>
        <taxon>Embryophyta</taxon>
        <taxon>Tracheophyta</taxon>
        <taxon>Spermatophyta</taxon>
        <taxon>Magnoliopsida</taxon>
        <taxon>Liliopsida</taxon>
        <taxon>Poales</taxon>
        <taxon>Poaceae</taxon>
        <taxon>BOP clade</taxon>
        <taxon>Oryzoideae</taxon>
        <taxon>Oryzeae</taxon>
        <taxon>Oryzinae</taxon>
        <taxon>Leersia</taxon>
    </lineage>
</organism>
<dbReference type="Gramene" id="LPERR04G11160.1">
    <property type="protein sequence ID" value="LPERR04G11160.1"/>
    <property type="gene ID" value="LPERR04G11160"/>
</dbReference>
<evidence type="ECO:0000313" key="1">
    <source>
        <dbReference type="EnsemblPlants" id="LPERR04G11160.1"/>
    </source>
</evidence>
<evidence type="ECO:0000313" key="2">
    <source>
        <dbReference type="Proteomes" id="UP000032180"/>
    </source>
</evidence>
<dbReference type="EnsemblPlants" id="LPERR04G11160.1">
    <property type="protein sequence ID" value="LPERR04G11160.1"/>
    <property type="gene ID" value="LPERR04G11160"/>
</dbReference>
<keyword evidence="2" id="KW-1185">Reference proteome</keyword>
<dbReference type="HOGENOM" id="CLU_2112409_0_0_1"/>
<reference evidence="1 2" key="1">
    <citation type="submission" date="2012-08" db="EMBL/GenBank/DDBJ databases">
        <title>Oryza genome evolution.</title>
        <authorList>
            <person name="Wing R.A."/>
        </authorList>
    </citation>
    <scope>NUCLEOTIDE SEQUENCE</scope>
</reference>
<sequence length="115" mass="13065">MAGREEGGVTAVKLAAVASRTFRPRLWKGGEFGRRPVVVVWWWREGRTAANRLIPFGRPDDSGSGFYLAKSSPSSVHIAQEWLFVCLCVQRQKRLGGKLVRYNFFVPREILMDIL</sequence>
<protein>
    <submittedName>
        <fullName evidence="1">Uncharacterized protein</fullName>
    </submittedName>
</protein>
<proteinExistence type="predicted"/>
<reference evidence="1" key="3">
    <citation type="submission" date="2015-04" db="UniProtKB">
        <authorList>
            <consortium name="EnsemblPlants"/>
        </authorList>
    </citation>
    <scope>IDENTIFICATION</scope>
</reference>
<reference evidence="2" key="2">
    <citation type="submission" date="2013-12" db="EMBL/GenBank/DDBJ databases">
        <authorList>
            <person name="Yu Y."/>
            <person name="Lee S."/>
            <person name="de Baynast K."/>
            <person name="Wissotski M."/>
            <person name="Liu L."/>
            <person name="Talag J."/>
            <person name="Goicoechea J."/>
            <person name="Angelova A."/>
            <person name="Jetty R."/>
            <person name="Kudrna D."/>
            <person name="Golser W."/>
            <person name="Rivera L."/>
            <person name="Zhang J."/>
            <person name="Wing R."/>
        </authorList>
    </citation>
    <scope>NUCLEOTIDE SEQUENCE</scope>
</reference>